<keyword evidence="2" id="KW-1185">Reference proteome</keyword>
<organism evidence="1 2">
    <name type="scientific">Serratia inhibens</name>
    <dbReference type="NCBI Taxonomy" id="2338073"/>
    <lineage>
        <taxon>Bacteria</taxon>
        <taxon>Pseudomonadati</taxon>
        <taxon>Pseudomonadota</taxon>
        <taxon>Gammaproteobacteria</taxon>
        <taxon>Enterobacterales</taxon>
        <taxon>Yersiniaceae</taxon>
        <taxon>Serratia</taxon>
    </lineage>
</organism>
<name>A0AA92X7B5_9GAMM</name>
<evidence type="ECO:0000313" key="1">
    <source>
        <dbReference type="EMBL" id="RJF58550.1"/>
    </source>
</evidence>
<reference evidence="1 2" key="1">
    <citation type="submission" date="2018-09" db="EMBL/GenBank/DDBJ databases">
        <title>Draft genome of a novel serratia sp. strain with antifungal activity.</title>
        <authorList>
            <person name="Dichmann S.I."/>
            <person name="Park B.P."/>
            <person name="Pathiraja D."/>
            <person name="Choi I.-G."/>
            <person name="Stougaard P."/>
            <person name="Hennessy R.C."/>
        </authorList>
    </citation>
    <scope>NUCLEOTIDE SEQUENCE [LARGE SCALE GENOMIC DNA]</scope>
    <source>
        <strain evidence="1 2">S40</strain>
    </source>
</reference>
<sequence>MLAMQYNFSLPADYDMAIIRDRISRFGHLLDNCPQLLIKAYLYAQKGEHSGENLYAPFYLWNSSAGMSDFLTGDGFRGVSQAFGWPQVTHWLPWLTHFDRQRLAEATCATRQTLPIAPYSDLAALRRQQVDLSTLDCNAVASIVAFDPAAWQLVRLHLWRELPLTPEPGTQCYRVGHLSVPFDHTVPRVDSQT</sequence>
<dbReference type="InterPro" id="IPR032349">
    <property type="entry name" value="DUF4865"/>
</dbReference>
<dbReference type="Pfam" id="PF16157">
    <property type="entry name" value="DUF4865"/>
    <property type="match status" value="1"/>
</dbReference>
<dbReference type="Proteomes" id="UP000284338">
    <property type="component" value="Unassembled WGS sequence"/>
</dbReference>
<accession>A0AA92X7B5</accession>
<proteinExistence type="predicted"/>
<dbReference type="AlphaFoldDB" id="A0AA92X7B5"/>
<dbReference type="EMBL" id="QYYG01000001">
    <property type="protein sequence ID" value="RJF58550.1"/>
    <property type="molecule type" value="Genomic_DNA"/>
</dbReference>
<gene>
    <name evidence="1" type="ORF">D4100_07300</name>
</gene>
<dbReference type="RefSeq" id="WP_119803809.1">
    <property type="nucleotide sequence ID" value="NZ_QYYG01000001.1"/>
</dbReference>
<comment type="caution">
    <text evidence="1">The sequence shown here is derived from an EMBL/GenBank/DDBJ whole genome shotgun (WGS) entry which is preliminary data.</text>
</comment>
<evidence type="ECO:0000313" key="2">
    <source>
        <dbReference type="Proteomes" id="UP000284338"/>
    </source>
</evidence>
<protein>
    <submittedName>
        <fullName evidence="1">DUF4865 family protein</fullName>
    </submittedName>
</protein>